<dbReference type="EC" id="3.5.4.2" evidence="2 6"/>
<gene>
    <name evidence="6" type="primary">ade</name>
    <name evidence="9" type="ORF">SAMN04488004_12032</name>
</gene>
<keyword evidence="4 6" id="KW-0464">Manganese</keyword>
<dbReference type="PANTHER" id="PTHR11113:SF2">
    <property type="entry name" value="ADENINE DEAMINASE"/>
    <property type="match status" value="1"/>
</dbReference>
<evidence type="ECO:0000259" key="7">
    <source>
        <dbReference type="Pfam" id="PF01979"/>
    </source>
</evidence>
<protein>
    <recommendedName>
        <fullName evidence="2 6">Adenine deaminase</fullName>
        <shortName evidence="6">Adenase</shortName>
        <shortName evidence="6">Adenine aminase</shortName>
        <ecNumber evidence="2 6">3.5.4.2</ecNumber>
    </recommendedName>
</protein>
<accession>A0A1I4HXI2</accession>
<dbReference type="Proteomes" id="UP000199550">
    <property type="component" value="Unassembled WGS sequence"/>
</dbReference>
<comment type="cofactor">
    <cofactor evidence="6">
        <name>Mn(2+)</name>
        <dbReference type="ChEBI" id="CHEBI:29035"/>
    </cofactor>
</comment>
<dbReference type="OrthoDB" id="9775607at2"/>
<dbReference type="InterPro" id="IPR006679">
    <property type="entry name" value="Adenine_deam"/>
</dbReference>
<dbReference type="SUPFAM" id="SSF51338">
    <property type="entry name" value="Composite domain of metallo-dependent hydrolases"/>
    <property type="match status" value="1"/>
</dbReference>
<comment type="catalytic activity">
    <reaction evidence="5 6">
        <text>adenine + H2O + H(+) = hypoxanthine + NH4(+)</text>
        <dbReference type="Rhea" id="RHEA:23688"/>
        <dbReference type="ChEBI" id="CHEBI:15377"/>
        <dbReference type="ChEBI" id="CHEBI:15378"/>
        <dbReference type="ChEBI" id="CHEBI:16708"/>
        <dbReference type="ChEBI" id="CHEBI:17368"/>
        <dbReference type="ChEBI" id="CHEBI:28938"/>
        <dbReference type="EC" id="3.5.4.2"/>
    </reaction>
</comment>
<organism evidence="9 10">
    <name type="scientific">Loktanella salsilacus</name>
    <dbReference type="NCBI Taxonomy" id="195913"/>
    <lineage>
        <taxon>Bacteria</taxon>
        <taxon>Pseudomonadati</taxon>
        <taxon>Pseudomonadota</taxon>
        <taxon>Alphaproteobacteria</taxon>
        <taxon>Rhodobacterales</taxon>
        <taxon>Roseobacteraceae</taxon>
        <taxon>Loktanella</taxon>
    </lineage>
</organism>
<evidence type="ECO:0000256" key="2">
    <source>
        <dbReference type="ARBA" id="ARBA00012782"/>
    </source>
</evidence>
<dbReference type="InterPro" id="IPR006680">
    <property type="entry name" value="Amidohydro-rel"/>
</dbReference>
<dbReference type="InterPro" id="IPR026912">
    <property type="entry name" value="Adenine_deam_C"/>
</dbReference>
<dbReference type="AlphaFoldDB" id="A0A1I4HXI2"/>
<dbReference type="InterPro" id="IPR032466">
    <property type="entry name" value="Metal_Hydrolase"/>
</dbReference>
<dbReference type="HAMAP" id="MF_01518">
    <property type="entry name" value="Adenine_deamin"/>
    <property type="match status" value="1"/>
</dbReference>
<evidence type="ECO:0000256" key="6">
    <source>
        <dbReference type="HAMAP-Rule" id="MF_01518"/>
    </source>
</evidence>
<dbReference type="STRING" id="195913.SAMN04488004_12032"/>
<feature type="domain" description="Adenine deaminase C-terminal" evidence="8">
    <location>
        <begin position="419"/>
        <end position="577"/>
    </location>
</feature>
<name>A0A1I4HXI2_9RHOB</name>
<dbReference type="Pfam" id="PF01979">
    <property type="entry name" value="Amidohydro_1"/>
    <property type="match status" value="1"/>
</dbReference>
<dbReference type="GO" id="GO:0000034">
    <property type="term" value="F:adenine deaminase activity"/>
    <property type="evidence" value="ECO:0007669"/>
    <property type="project" value="UniProtKB-UniRule"/>
</dbReference>
<evidence type="ECO:0000256" key="5">
    <source>
        <dbReference type="ARBA" id="ARBA00047720"/>
    </source>
</evidence>
<dbReference type="Pfam" id="PF13382">
    <property type="entry name" value="Adenine_deam_C"/>
    <property type="match status" value="1"/>
</dbReference>
<keyword evidence="10" id="KW-1185">Reference proteome</keyword>
<reference evidence="9 10" key="1">
    <citation type="submission" date="2016-10" db="EMBL/GenBank/DDBJ databases">
        <authorList>
            <person name="de Groot N.N."/>
        </authorList>
    </citation>
    <scope>NUCLEOTIDE SEQUENCE [LARGE SCALE GENOMIC DNA]</scope>
    <source>
        <strain evidence="9 10">DSM 16199</strain>
    </source>
</reference>
<dbReference type="InterPro" id="IPR011059">
    <property type="entry name" value="Metal-dep_hydrolase_composite"/>
</dbReference>
<dbReference type="PANTHER" id="PTHR11113">
    <property type="entry name" value="N-ACETYLGLUCOSAMINE-6-PHOSPHATE DEACETYLASE"/>
    <property type="match status" value="1"/>
</dbReference>
<dbReference type="EMBL" id="FOTF01000020">
    <property type="protein sequence ID" value="SFL46136.1"/>
    <property type="molecule type" value="Genomic_DNA"/>
</dbReference>
<dbReference type="SUPFAM" id="SSF51556">
    <property type="entry name" value="Metallo-dependent hydrolases"/>
    <property type="match status" value="1"/>
</dbReference>
<dbReference type="Gene3D" id="3.20.20.140">
    <property type="entry name" value="Metal-dependent hydrolases"/>
    <property type="match status" value="1"/>
</dbReference>
<sequence length="588" mass="62535">MPTDVNLNDPILRADAVKAARGLRPFDMLVRNAVMLDMVTGRERLVDIGLIGPLIASVHAPDPTREAHAEIDATGAYVVPGFIDTHLHIESSMVTPAEYARTVVPRGVTTALWDPHELANVAGIAGVDYACDAAKGLPIRLLPLAPTCVPSAPMFEVSGGDFGPSEIAQLLARPDIHGAAELMTMHQLLDGDPRVQGIVAAGLASGKRVCGHGRGLIGGDLAAYVAAGVETDHELTSAADLIARLEAGMTIELRGSHPHLIPEFAKAIIDLGHLPQTVTLCTDDVFPDDLYAKGGLNHVIAMLIENGVPPAWAYRAATLNAACRIGRPELGLVAPGKMADFVLLSDLHKVTASHVFVAGQLAALAGELCQPVQDIPVLPAITNTVQTRKFDTADFGVAAKGTVVHIATLSKPRFPQWGARDVEVKEGHLVLPDDMIRMAVCNRYGLNTPTRVAFLENWGTWRCAFASTVSHDSHNITVFGRDPNDMTVAANTLREMQGGLVVVADGKVVAKLILPIAGLISEQPLEDVAKEFADLRATLDTLVDWQPPYLVFKALFGASLVCNAGPRLSDVGLVDVFENVVLESCVIS</sequence>
<dbReference type="GO" id="GO:0006146">
    <property type="term" value="P:adenine catabolic process"/>
    <property type="evidence" value="ECO:0007669"/>
    <property type="project" value="InterPro"/>
</dbReference>
<evidence type="ECO:0000313" key="9">
    <source>
        <dbReference type="EMBL" id="SFL46136.1"/>
    </source>
</evidence>
<dbReference type="Gene3D" id="2.30.40.10">
    <property type="entry name" value="Urease, subunit C, domain 1"/>
    <property type="match status" value="1"/>
</dbReference>
<comment type="similarity">
    <text evidence="1 6">Belongs to the metallo-dependent hydrolases superfamily. Adenine deaminase family.</text>
</comment>
<proteinExistence type="inferred from homology"/>
<dbReference type="RefSeq" id="WP_090190934.1">
    <property type="nucleotide sequence ID" value="NZ_FOTF01000020.1"/>
</dbReference>
<evidence type="ECO:0000259" key="8">
    <source>
        <dbReference type="Pfam" id="PF13382"/>
    </source>
</evidence>
<evidence type="ECO:0000313" key="10">
    <source>
        <dbReference type="Proteomes" id="UP000199550"/>
    </source>
</evidence>
<evidence type="ECO:0000256" key="4">
    <source>
        <dbReference type="ARBA" id="ARBA00023211"/>
    </source>
</evidence>
<feature type="domain" description="Amidohydrolase-related" evidence="7">
    <location>
        <begin position="77"/>
        <end position="361"/>
    </location>
</feature>
<evidence type="ECO:0000256" key="3">
    <source>
        <dbReference type="ARBA" id="ARBA00022801"/>
    </source>
</evidence>
<keyword evidence="3 6" id="KW-0378">Hydrolase</keyword>
<evidence type="ECO:0000256" key="1">
    <source>
        <dbReference type="ARBA" id="ARBA00006773"/>
    </source>
</evidence>